<reference evidence="2" key="1">
    <citation type="journal article" date="2018" name="Aquaculture">
        <title>Complete genome sequence of a white spot syndrome virus associated with a disease incursion in Australia.</title>
        <authorList>
            <person name="Oakey J."/>
            <person name="Smith C.S."/>
        </authorList>
    </citation>
    <scope>NUCLEOTIDE SEQUENCE [LARGE SCALE GENOMIC DNA]</scope>
    <source>
        <strain evidence="2">WSSV-AU</strain>
    </source>
</reference>
<keyword evidence="1" id="KW-0472">Membrane</keyword>
<evidence type="ECO:0000313" key="2">
    <source>
        <dbReference type="EMBL" id="ATU83605.1"/>
    </source>
</evidence>
<evidence type="ECO:0000256" key="1">
    <source>
        <dbReference type="SAM" id="Phobius"/>
    </source>
</evidence>
<name>A0A2D3I5F0_9VIRU</name>
<keyword evidence="1" id="KW-0812">Transmembrane</keyword>
<dbReference type="EMBL" id="MF768985">
    <property type="protein sequence ID" value="ATU83605.1"/>
    <property type="molecule type" value="Genomic_DNA"/>
</dbReference>
<proteinExistence type="predicted"/>
<keyword evidence="1" id="KW-1133">Transmembrane helix</keyword>
<protein>
    <submittedName>
        <fullName evidence="2">ORF1023</fullName>
    </submittedName>
</protein>
<feature type="transmembrane region" description="Helical" evidence="1">
    <location>
        <begin position="40"/>
        <end position="61"/>
    </location>
</feature>
<feature type="transmembrane region" description="Helical" evidence="1">
    <location>
        <begin position="6"/>
        <end position="28"/>
    </location>
</feature>
<organism evidence="2">
    <name type="scientific">White spot syndrome virus</name>
    <dbReference type="NCBI Taxonomy" id="342409"/>
    <lineage>
        <taxon>Viruses</taxon>
        <taxon>Viruses incertae sedis</taxon>
        <taxon>Naldaviricetes</taxon>
        <taxon>Nimaviridae</taxon>
        <taxon>Whispovirus</taxon>
    </lineage>
</organism>
<accession>A0A2D3I5F0</accession>
<feature type="transmembrane region" description="Helical" evidence="1">
    <location>
        <begin position="76"/>
        <end position="100"/>
    </location>
</feature>
<dbReference type="Proteomes" id="UP000267516">
    <property type="component" value="Segment"/>
</dbReference>
<sequence>MAAEALFFVFFGVFAVVEVEVVEVVVVEELLFRFLCARRLFIPLVLHSLLSSSEVIAVNFTGTSISSSLWKVSPPFLILIVLGIILLLLFATPYSIVSFLKCTLLKSPSV</sequence>